<evidence type="ECO:0000313" key="3">
    <source>
        <dbReference type="Proteomes" id="UP000271098"/>
    </source>
</evidence>
<gene>
    <name evidence="2" type="ORF">GPUH_LOCUS10140</name>
</gene>
<organism evidence="4">
    <name type="scientific">Gongylonema pulchrum</name>
    <dbReference type="NCBI Taxonomy" id="637853"/>
    <lineage>
        <taxon>Eukaryota</taxon>
        <taxon>Metazoa</taxon>
        <taxon>Ecdysozoa</taxon>
        <taxon>Nematoda</taxon>
        <taxon>Chromadorea</taxon>
        <taxon>Rhabditida</taxon>
        <taxon>Spirurina</taxon>
        <taxon>Spiruromorpha</taxon>
        <taxon>Spiruroidea</taxon>
        <taxon>Gongylonematidae</taxon>
        <taxon>Gongylonema</taxon>
    </lineage>
</organism>
<accession>A0A183DN49</accession>
<evidence type="ECO:0000313" key="2">
    <source>
        <dbReference type="EMBL" id="VDN17039.1"/>
    </source>
</evidence>
<dbReference type="InterPro" id="IPR033464">
    <property type="entry name" value="CSN8_PSD8_EIF3K"/>
</dbReference>
<sequence>MPTWLAAGKQLRPLLVMERAHYGEEERLGSVGRWAELKRLREAAKNTVTVRIPNLTEQPLQHGGKCAVDLEKGRSEPRHQFFAGLHLDATGVSTKIRSNGTLRAGAAQQRRQREPFLAVADLPFGEEGLDESSFSSRNIIRNEEATSRKITRSLLTICRYLEDGDISTALHLIRRTNFASPLKELMIEVQKRLMLTVLRMVQRSYVFIRSVKLAEFLDIDAGDDLQKILKSAGWREENGYIKPELTHEFMHLMQGLNNLPTAPTPKEITREMIKKSHKIIQLIVSVAFMDPKI</sequence>
<reference evidence="4" key="1">
    <citation type="submission" date="2016-06" db="UniProtKB">
        <authorList>
            <consortium name="WormBaseParasite"/>
        </authorList>
    </citation>
    <scope>IDENTIFICATION</scope>
</reference>
<dbReference type="EMBL" id="UYRT01077860">
    <property type="protein sequence ID" value="VDN17039.1"/>
    <property type="molecule type" value="Genomic_DNA"/>
</dbReference>
<dbReference type="WBParaSite" id="GPUH_0001015301-mRNA-1">
    <property type="protein sequence ID" value="GPUH_0001015301-mRNA-1"/>
    <property type="gene ID" value="GPUH_0001015301"/>
</dbReference>
<dbReference type="Pfam" id="PF10075">
    <property type="entry name" value="CSN8_PSD8_EIF3K"/>
    <property type="match status" value="1"/>
</dbReference>
<feature type="domain" description="CSN8/PSMD8/EIF3K" evidence="1">
    <location>
        <begin position="152"/>
        <end position="237"/>
    </location>
</feature>
<dbReference type="Proteomes" id="UP000271098">
    <property type="component" value="Unassembled WGS sequence"/>
</dbReference>
<evidence type="ECO:0000313" key="4">
    <source>
        <dbReference type="WBParaSite" id="GPUH_0001015301-mRNA-1"/>
    </source>
</evidence>
<dbReference type="OrthoDB" id="5787224at2759"/>
<proteinExistence type="predicted"/>
<reference evidence="2 3" key="2">
    <citation type="submission" date="2018-11" db="EMBL/GenBank/DDBJ databases">
        <authorList>
            <consortium name="Pathogen Informatics"/>
        </authorList>
    </citation>
    <scope>NUCLEOTIDE SEQUENCE [LARGE SCALE GENOMIC DNA]</scope>
</reference>
<dbReference type="AlphaFoldDB" id="A0A183DN49"/>
<protein>
    <submittedName>
        <fullName evidence="4">CSN8_PSD8_EIF3K domain-containing protein</fullName>
    </submittedName>
</protein>
<evidence type="ECO:0000259" key="1">
    <source>
        <dbReference type="Pfam" id="PF10075"/>
    </source>
</evidence>
<keyword evidence="3" id="KW-1185">Reference proteome</keyword>
<name>A0A183DN49_9BILA</name>